<dbReference type="eggNOG" id="ENOG5032VXH">
    <property type="taxonomic scope" value="Bacteria"/>
</dbReference>
<dbReference type="Proteomes" id="UP000001844">
    <property type="component" value="Chromosome"/>
</dbReference>
<protein>
    <submittedName>
        <fullName evidence="2">Uncharacterized protein</fullName>
    </submittedName>
</protein>
<dbReference type="HOGENOM" id="CLU_090636_0_0_6"/>
<organism evidence="2 3">
    <name type="scientific">Nitrosococcus halophilus (strain Nc4)</name>
    <dbReference type="NCBI Taxonomy" id="472759"/>
    <lineage>
        <taxon>Bacteria</taxon>
        <taxon>Pseudomonadati</taxon>
        <taxon>Pseudomonadota</taxon>
        <taxon>Gammaproteobacteria</taxon>
        <taxon>Chromatiales</taxon>
        <taxon>Chromatiaceae</taxon>
        <taxon>Nitrosococcus</taxon>
    </lineage>
</organism>
<name>D5C4D3_NITHN</name>
<dbReference type="KEGG" id="nhl:Nhal_2010"/>
<keyword evidence="1" id="KW-0812">Transmembrane</keyword>
<feature type="transmembrane region" description="Helical" evidence="1">
    <location>
        <begin position="32"/>
        <end position="52"/>
    </location>
</feature>
<dbReference type="RefSeq" id="WP_013032983.1">
    <property type="nucleotide sequence ID" value="NC_013960.1"/>
</dbReference>
<reference evidence="3" key="1">
    <citation type="submission" date="2010-04" db="EMBL/GenBank/DDBJ databases">
        <title>Complete genome sequence of Nitrosococcus halophilus Nc4, a salt-adapted, aerobic obligate ammonia-oxidizing sulfur purple bacterium.</title>
        <authorList>
            <consortium name="US DOE Joint Genome Institute"/>
            <person name="Campbell M.A."/>
            <person name="Malfatti S.A."/>
            <person name="Chain P.S.G."/>
            <person name="Heidelberg J.F."/>
            <person name="Ward B.B."/>
            <person name="Klotz M.G."/>
        </authorList>
    </citation>
    <scope>NUCLEOTIDE SEQUENCE [LARGE SCALE GENOMIC DNA]</scope>
    <source>
        <strain evidence="3">Nc4</strain>
    </source>
</reference>
<proteinExistence type="predicted"/>
<keyword evidence="1" id="KW-0472">Membrane</keyword>
<evidence type="ECO:0000256" key="1">
    <source>
        <dbReference type="SAM" id="Phobius"/>
    </source>
</evidence>
<gene>
    <name evidence="2" type="ordered locus">Nhal_2010</name>
</gene>
<evidence type="ECO:0000313" key="3">
    <source>
        <dbReference type="Proteomes" id="UP000001844"/>
    </source>
</evidence>
<keyword evidence="3" id="KW-1185">Reference proteome</keyword>
<accession>D5C4D3</accession>
<dbReference type="EMBL" id="CP001798">
    <property type="protein sequence ID" value="ADE15117.1"/>
    <property type="molecule type" value="Genomic_DNA"/>
</dbReference>
<dbReference type="OrthoDB" id="8900715at2"/>
<dbReference type="STRING" id="472759.Nhal_2010"/>
<sequence length="268" mass="30028">MSIYCRSLLPPFLIWPSQGADAVPQATNRFNWISLFFLGFIVLGGCTQTQVLRKNEVLEQPTEPIRVLLMPLEVELGELTVGGLVEPRADWTQAAQQHLTLALKAFLSAKNAILVPYNPPAHSPQKAHHHHQLIKLHQAITKTILNYKYNKQSNLPTKEGKFDWTLGEGVKALGEDFDADYALFIFIHDTYTSAERNVISFLFSVLFLFPIHPGSVQQGIASLVDLNDGDIEWFNRFVSYTGDLRNAGDAQTVIHHLLTDLPLSTTPN</sequence>
<dbReference type="AlphaFoldDB" id="D5C4D3"/>
<evidence type="ECO:0000313" key="2">
    <source>
        <dbReference type="EMBL" id="ADE15117.1"/>
    </source>
</evidence>
<keyword evidence="1" id="KW-1133">Transmembrane helix</keyword>